<dbReference type="EMBL" id="BMRP01000036">
    <property type="protein sequence ID" value="GGU90776.1"/>
    <property type="molecule type" value="Genomic_DNA"/>
</dbReference>
<accession>A0ABQ2VMF0</accession>
<evidence type="ECO:0000256" key="2">
    <source>
        <dbReference type="SAM" id="Phobius"/>
    </source>
</evidence>
<feature type="region of interest" description="Disordered" evidence="1">
    <location>
        <begin position="1"/>
        <end position="57"/>
    </location>
</feature>
<evidence type="ECO:0000256" key="1">
    <source>
        <dbReference type="SAM" id="MobiDB-lite"/>
    </source>
</evidence>
<proteinExistence type="predicted"/>
<protein>
    <recommendedName>
        <fullName evidence="5">DUF3311 domain-containing protein</fullName>
    </recommendedName>
</protein>
<dbReference type="InterPro" id="IPR021741">
    <property type="entry name" value="DUF3311"/>
</dbReference>
<organism evidence="3 4">
    <name type="scientific">Streptomyces albospinus</name>
    <dbReference type="NCBI Taxonomy" id="285515"/>
    <lineage>
        <taxon>Bacteria</taxon>
        <taxon>Bacillati</taxon>
        <taxon>Actinomycetota</taxon>
        <taxon>Actinomycetes</taxon>
        <taxon>Kitasatosporales</taxon>
        <taxon>Streptomycetaceae</taxon>
        <taxon>Streptomyces</taxon>
    </lineage>
</organism>
<feature type="transmembrane region" description="Helical" evidence="2">
    <location>
        <begin position="67"/>
        <end position="86"/>
    </location>
</feature>
<evidence type="ECO:0000313" key="3">
    <source>
        <dbReference type="EMBL" id="GGU90776.1"/>
    </source>
</evidence>
<name>A0ABQ2VMF0_9ACTN</name>
<reference evidence="4" key="1">
    <citation type="journal article" date="2019" name="Int. J. Syst. Evol. Microbiol.">
        <title>The Global Catalogue of Microorganisms (GCM) 10K type strain sequencing project: providing services to taxonomists for standard genome sequencing and annotation.</title>
        <authorList>
            <consortium name="The Broad Institute Genomics Platform"/>
            <consortium name="The Broad Institute Genome Sequencing Center for Infectious Disease"/>
            <person name="Wu L."/>
            <person name="Ma J."/>
        </authorList>
    </citation>
    <scope>NUCLEOTIDE SEQUENCE [LARGE SCALE GENOMIC DNA]</scope>
    <source>
        <strain evidence="4">JCM 3399</strain>
    </source>
</reference>
<evidence type="ECO:0000313" key="4">
    <source>
        <dbReference type="Proteomes" id="UP000654471"/>
    </source>
</evidence>
<sequence length="135" mass="14585">MRKRTYGGKAENAGRGTAQRNGGEAENVGRGTAQRNGGEAENVGRGQAQRNGGEAENVGRRHSAAKWLLLPYVLFLVVLPLVNRVAPTVAGLPFLFFWMLLATLLTPLAVWLARRGDLRRARAQAPAPADERGRG</sequence>
<comment type="caution">
    <text evidence="3">The sequence shown here is derived from an EMBL/GenBank/DDBJ whole genome shotgun (WGS) entry which is preliminary data.</text>
</comment>
<feature type="transmembrane region" description="Helical" evidence="2">
    <location>
        <begin position="92"/>
        <end position="113"/>
    </location>
</feature>
<keyword evidence="2" id="KW-0472">Membrane</keyword>
<evidence type="ECO:0008006" key="5">
    <source>
        <dbReference type="Google" id="ProtNLM"/>
    </source>
</evidence>
<keyword evidence="4" id="KW-1185">Reference proteome</keyword>
<keyword evidence="2" id="KW-0812">Transmembrane</keyword>
<dbReference type="Pfam" id="PF11755">
    <property type="entry name" value="DUF3311"/>
    <property type="match status" value="1"/>
</dbReference>
<keyword evidence="2" id="KW-1133">Transmembrane helix</keyword>
<gene>
    <name evidence="3" type="ORF">GCM10010211_66830</name>
</gene>
<dbReference type="Proteomes" id="UP000654471">
    <property type="component" value="Unassembled WGS sequence"/>
</dbReference>